<dbReference type="Pfam" id="PF13581">
    <property type="entry name" value="HATPase_c_2"/>
    <property type="match status" value="1"/>
</dbReference>
<protein>
    <submittedName>
        <fullName evidence="3">ATP-binding protein</fullName>
    </submittedName>
</protein>
<dbReference type="SUPFAM" id="SSF55874">
    <property type="entry name" value="ATPase domain of HSP90 chaperone/DNA topoisomerase II/histidine kinase"/>
    <property type="match status" value="1"/>
</dbReference>
<accession>A0ABX1C2Y0</accession>
<keyword evidence="1" id="KW-0808">Transferase</keyword>
<keyword evidence="4" id="KW-1185">Reference proteome</keyword>
<dbReference type="Gene3D" id="3.30.565.10">
    <property type="entry name" value="Histidine kinase-like ATPase, C-terminal domain"/>
    <property type="match status" value="1"/>
</dbReference>
<dbReference type="PANTHER" id="PTHR35526:SF3">
    <property type="entry name" value="ANTI-SIGMA-F FACTOR RSBW"/>
    <property type="match status" value="1"/>
</dbReference>
<evidence type="ECO:0000313" key="4">
    <source>
        <dbReference type="Proteomes" id="UP000695264"/>
    </source>
</evidence>
<dbReference type="EMBL" id="JAATEN010000013">
    <property type="protein sequence ID" value="NJQ02272.1"/>
    <property type="molecule type" value="Genomic_DNA"/>
</dbReference>
<evidence type="ECO:0000256" key="1">
    <source>
        <dbReference type="ARBA" id="ARBA00022527"/>
    </source>
</evidence>
<feature type="domain" description="Histidine kinase/HSP90-like ATPase" evidence="2">
    <location>
        <begin position="19"/>
        <end position="126"/>
    </location>
</feature>
<proteinExistence type="predicted"/>
<keyword evidence="1" id="KW-0723">Serine/threonine-protein kinase</keyword>
<comment type="caution">
    <text evidence="3">The sequence shown here is derived from an EMBL/GenBank/DDBJ whole genome shotgun (WGS) entry which is preliminary data.</text>
</comment>
<gene>
    <name evidence="3" type="ORF">HCK00_17415</name>
</gene>
<name>A0ABX1C2Y0_9ACTN</name>
<dbReference type="CDD" id="cd16936">
    <property type="entry name" value="HATPase_RsbW-like"/>
    <property type="match status" value="1"/>
</dbReference>
<keyword evidence="3" id="KW-0067">ATP-binding</keyword>
<dbReference type="GO" id="GO:0005524">
    <property type="term" value="F:ATP binding"/>
    <property type="evidence" value="ECO:0007669"/>
    <property type="project" value="UniProtKB-KW"/>
</dbReference>
<organism evidence="3 4">
    <name type="scientific">Streptomyces zingiberis</name>
    <dbReference type="NCBI Taxonomy" id="2053010"/>
    <lineage>
        <taxon>Bacteria</taxon>
        <taxon>Bacillati</taxon>
        <taxon>Actinomycetota</taxon>
        <taxon>Actinomycetes</taxon>
        <taxon>Kitasatosporales</taxon>
        <taxon>Streptomycetaceae</taxon>
        <taxon>Streptomyces</taxon>
    </lineage>
</organism>
<dbReference type="InterPro" id="IPR003594">
    <property type="entry name" value="HATPase_dom"/>
</dbReference>
<dbReference type="Proteomes" id="UP000695264">
    <property type="component" value="Unassembled WGS sequence"/>
</dbReference>
<keyword evidence="3" id="KW-0547">Nucleotide-binding</keyword>
<dbReference type="RefSeq" id="WP_168102904.1">
    <property type="nucleotide sequence ID" value="NZ_JAATEN010000013.1"/>
</dbReference>
<keyword evidence="1" id="KW-0418">Kinase</keyword>
<sequence length="134" mass="14531">MSPVLCTDARTYVAHELGVRQARQRADRLLADHGWVEDARADAVLVVAELAANALCHAPGTDFRVTLALHQDRVRVEVADGNARDRPRPRRASDEACDGRGLLLVESLSVEWGRVVDGSGSGKTVWALVRRGPG</sequence>
<evidence type="ECO:0000259" key="2">
    <source>
        <dbReference type="Pfam" id="PF13581"/>
    </source>
</evidence>
<dbReference type="InterPro" id="IPR036890">
    <property type="entry name" value="HATPase_C_sf"/>
</dbReference>
<dbReference type="PANTHER" id="PTHR35526">
    <property type="entry name" value="ANTI-SIGMA-F FACTOR RSBW-RELATED"/>
    <property type="match status" value="1"/>
</dbReference>
<reference evidence="3 4" key="1">
    <citation type="submission" date="2020-03" db="EMBL/GenBank/DDBJ databases">
        <title>WGS of actinomycetes isolated from Thailand.</title>
        <authorList>
            <person name="Thawai C."/>
        </authorList>
    </citation>
    <scope>NUCLEOTIDE SEQUENCE [LARGE SCALE GENOMIC DNA]</scope>
    <source>
        <strain evidence="3 4">PLAI 1-29</strain>
    </source>
</reference>
<evidence type="ECO:0000313" key="3">
    <source>
        <dbReference type="EMBL" id="NJQ02272.1"/>
    </source>
</evidence>
<dbReference type="InterPro" id="IPR050267">
    <property type="entry name" value="Anti-sigma-factor_SerPK"/>
</dbReference>